<proteinExistence type="predicted"/>
<comment type="caution">
    <text evidence="4">The sequence shown here is derived from an EMBL/GenBank/DDBJ whole genome shotgun (WGS) entry which is preliminary data.</text>
</comment>
<evidence type="ECO:0000259" key="3">
    <source>
        <dbReference type="PROSITE" id="PS50911"/>
    </source>
</evidence>
<dbReference type="Pfam" id="PF05257">
    <property type="entry name" value="CHAP"/>
    <property type="match status" value="1"/>
</dbReference>
<feature type="compositionally biased region" description="Polar residues" evidence="1">
    <location>
        <begin position="70"/>
        <end position="79"/>
    </location>
</feature>
<accession>A0A0G1FL31</accession>
<dbReference type="STRING" id="1618443.UV73_C0014G0038"/>
<dbReference type="InterPro" id="IPR038765">
    <property type="entry name" value="Papain-like_cys_pep_sf"/>
</dbReference>
<dbReference type="EMBL" id="LCFP01000014">
    <property type="protein sequence ID" value="KKS95761.1"/>
    <property type="molecule type" value="Genomic_DNA"/>
</dbReference>
<feature type="chain" id="PRO_5002537065" description="Peptidase C51 domain-containing protein" evidence="2">
    <location>
        <begin position="23"/>
        <end position="252"/>
    </location>
</feature>
<dbReference type="Gene3D" id="3.90.1720.10">
    <property type="entry name" value="endopeptidase domain like (from Nostoc punctiforme)"/>
    <property type="match status" value="1"/>
</dbReference>
<dbReference type="InterPro" id="IPR007921">
    <property type="entry name" value="CHAP_dom"/>
</dbReference>
<dbReference type="AlphaFoldDB" id="A0A0G1FL31"/>
<dbReference type="Proteomes" id="UP000034894">
    <property type="component" value="Unassembled WGS sequence"/>
</dbReference>
<protein>
    <recommendedName>
        <fullName evidence="3">Peptidase C51 domain-containing protein</fullName>
    </recommendedName>
</protein>
<feature type="signal peptide" evidence="2">
    <location>
        <begin position="1"/>
        <end position="22"/>
    </location>
</feature>
<evidence type="ECO:0000256" key="2">
    <source>
        <dbReference type="SAM" id="SignalP"/>
    </source>
</evidence>
<dbReference type="PROSITE" id="PS50911">
    <property type="entry name" value="CHAP"/>
    <property type="match status" value="1"/>
</dbReference>
<evidence type="ECO:0000313" key="5">
    <source>
        <dbReference type="Proteomes" id="UP000034894"/>
    </source>
</evidence>
<feature type="compositionally biased region" description="Pro residues" evidence="1">
    <location>
        <begin position="43"/>
        <end position="63"/>
    </location>
</feature>
<organism evidence="4 5">
    <name type="scientific">Candidatus Gottesmanbacteria bacterium GW2011_GWA2_43_14</name>
    <dbReference type="NCBI Taxonomy" id="1618443"/>
    <lineage>
        <taxon>Bacteria</taxon>
        <taxon>Candidatus Gottesmaniibacteriota</taxon>
    </lineage>
</organism>
<gene>
    <name evidence="4" type="ORF">UV73_C0014G0038</name>
</gene>
<feature type="domain" description="Peptidase C51" evidence="3">
    <location>
        <begin position="123"/>
        <end position="250"/>
    </location>
</feature>
<sequence length="252" mass="26971">MPKRILSVTLLVLALFARVALAETDVRAQTATPARTIKFGSFTPPPSPTPTKTPIPTKTPVPTNPEAVPTDSNVETSPTPGEEEENTGNASEITDLVAQIRKNCFGGVVAVSNVNCVDKLKLPAGVSAQTISELKISTLYAGEGFLQCVGFVRASVMRKYGTTLTNGGHAIDYATKIPGGYRFIHAATGANMKINDLAIWNYDTVGHIAYVTGVFKNGVFQVAEANFQSKGEVQTSYKTTDSPNFVGFLRRE</sequence>
<feature type="region of interest" description="Disordered" evidence="1">
    <location>
        <begin position="37"/>
        <end position="89"/>
    </location>
</feature>
<dbReference type="SUPFAM" id="SSF54001">
    <property type="entry name" value="Cysteine proteinases"/>
    <property type="match status" value="1"/>
</dbReference>
<keyword evidence="2" id="KW-0732">Signal</keyword>
<reference evidence="4 5" key="1">
    <citation type="journal article" date="2015" name="Nature">
        <title>rRNA introns, odd ribosomes, and small enigmatic genomes across a large radiation of phyla.</title>
        <authorList>
            <person name="Brown C.T."/>
            <person name="Hug L.A."/>
            <person name="Thomas B.C."/>
            <person name="Sharon I."/>
            <person name="Castelle C.J."/>
            <person name="Singh A."/>
            <person name="Wilkins M.J."/>
            <person name="Williams K.H."/>
            <person name="Banfield J.F."/>
        </authorList>
    </citation>
    <scope>NUCLEOTIDE SEQUENCE [LARGE SCALE GENOMIC DNA]</scope>
</reference>
<evidence type="ECO:0000313" key="4">
    <source>
        <dbReference type="EMBL" id="KKS95761.1"/>
    </source>
</evidence>
<name>A0A0G1FL31_9BACT</name>
<evidence type="ECO:0000256" key="1">
    <source>
        <dbReference type="SAM" id="MobiDB-lite"/>
    </source>
</evidence>